<reference evidence="1" key="2">
    <citation type="submission" date="2013-04" db="UniProtKB">
        <authorList>
            <consortium name="EnsemblPlants"/>
        </authorList>
    </citation>
    <scope>IDENTIFICATION</scope>
</reference>
<organism evidence="1">
    <name type="scientific">Oryza brachyantha</name>
    <name type="common">malo sina</name>
    <dbReference type="NCBI Taxonomy" id="4533"/>
    <lineage>
        <taxon>Eukaryota</taxon>
        <taxon>Viridiplantae</taxon>
        <taxon>Streptophyta</taxon>
        <taxon>Embryophyta</taxon>
        <taxon>Tracheophyta</taxon>
        <taxon>Spermatophyta</taxon>
        <taxon>Magnoliopsida</taxon>
        <taxon>Liliopsida</taxon>
        <taxon>Poales</taxon>
        <taxon>Poaceae</taxon>
        <taxon>BOP clade</taxon>
        <taxon>Oryzoideae</taxon>
        <taxon>Oryzeae</taxon>
        <taxon>Oryzinae</taxon>
        <taxon>Oryza</taxon>
    </lineage>
</organism>
<dbReference type="HOGENOM" id="CLU_2549709_0_0_1"/>
<dbReference type="Proteomes" id="UP000006038">
    <property type="component" value="Chromosome 7"/>
</dbReference>
<keyword evidence="2" id="KW-1185">Reference proteome</keyword>
<sequence length="83" mass="9445">MFTCETRLLVHGRGTAMPVWQPPRCVCICQPRFIASFPDSLMFLPVQSIYSFRNFAAFLPACSSRKKCSLVKHAYWSTDGELP</sequence>
<dbReference type="EnsemblPlants" id="OB07G21580.1">
    <property type="protein sequence ID" value="OB07G21580.1"/>
    <property type="gene ID" value="OB07G21580"/>
</dbReference>
<reference evidence="1" key="1">
    <citation type="journal article" date="2013" name="Nat. Commun.">
        <title>Whole-genome sequencing of Oryza brachyantha reveals mechanisms underlying Oryza genome evolution.</title>
        <authorList>
            <person name="Chen J."/>
            <person name="Huang Q."/>
            <person name="Gao D."/>
            <person name="Wang J."/>
            <person name="Lang Y."/>
            <person name="Liu T."/>
            <person name="Li B."/>
            <person name="Bai Z."/>
            <person name="Luis Goicoechea J."/>
            <person name="Liang C."/>
            <person name="Chen C."/>
            <person name="Zhang W."/>
            <person name="Sun S."/>
            <person name="Liao Y."/>
            <person name="Zhang X."/>
            <person name="Yang L."/>
            <person name="Song C."/>
            <person name="Wang M."/>
            <person name="Shi J."/>
            <person name="Liu G."/>
            <person name="Liu J."/>
            <person name="Zhou H."/>
            <person name="Zhou W."/>
            <person name="Yu Q."/>
            <person name="An N."/>
            <person name="Chen Y."/>
            <person name="Cai Q."/>
            <person name="Wang B."/>
            <person name="Liu B."/>
            <person name="Min J."/>
            <person name="Huang Y."/>
            <person name="Wu H."/>
            <person name="Li Z."/>
            <person name="Zhang Y."/>
            <person name="Yin Y."/>
            <person name="Song W."/>
            <person name="Jiang J."/>
            <person name="Jackson S.A."/>
            <person name="Wing R.A."/>
            <person name="Wang J."/>
            <person name="Chen M."/>
        </authorList>
    </citation>
    <scope>NUCLEOTIDE SEQUENCE [LARGE SCALE GENOMIC DNA]</scope>
    <source>
        <strain evidence="1">cv. IRGC 101232</strain>
    </source>
</reference>
<dbReference type="Gramene" id="OB07G21580.1">
    <property type="protein sequence ID" value="OB07G21580.1"/>
    <property type="gene ID" value="OB07G21580"/>
</dbReference>
<accession>J3ML76</accession>
<name>J3ML76_ORYBR</name>
<proteinExistence type="predicted"/>
<evidence type="ECO:0000313" key="2">
    <source>
        <dbReference type="Proteomes" id="UP000006038"/>
    </source>
</evidence>
<dbReference type="AlphaFoldDB" id="J3ML76"/>
<evidence type="ECO:0000313" key="1">
    <source>
        <dbReference type="EnsemblPlants" id="OB07G21580.1"/>
    </source>
</evidence>
<protein>
    <submittedName>
        <fullName evidence="1">Uncharacterized protein</fullName>
    </submittedName>
</protein>